<feature type="compositionally biased region" description="Basic and acidic residues" evidence="1">
    <location>
        <begin position="77"/>
        <end position="90"/>
    </location>
</feature>
<evidence type="ECO:0000256" key="1">
    <source>
        <dbReference type="SAM" id="MobiDB-lite"/>
    </source>
</evidence>
<sequence>MVESSSVTNPAPVIDWADDTDEEIDFDAPVFSDDEDLLAANAAYLSAGRTDEPVDNEHRDATLSSSSARYTSGSADRSNRSQDRRTEHDSSSWSSSNRIRPRNTSAPYRDPPSRHSDFSGSRDHRSSAGRSSGGSYEREGYRRSEDRRDPRANASSAGSRAPQADEGSNWGKHSSDRGSGQQPTRQLIPLPPKPAAAAATAATVALDVNHPSRSIDRSRSPSY</sequence>
<dbReference type="EMBL" id="JAAAHW010011450">
    <property type="protein sequence ID" value="KAF9919682.1"/>
    <property type="molecule type" value="Genomic_DNA"/>
</dbReference>
<organism evidence="2 3">
    <name type="scientific">Modicella reniformis</name>
    <dbReference type="NCBI Taxonomy" id="1440133"/>
    <lineage>
        <taxon>Eukaryota</taxon>
        <taxon>Fungi</taxon>
        <taxon>Fungi incertae sedis</taxon>
        <taxon>Mucoromycota</taxon>
        <taxon>Mortierellomycotina</taxon>
        <taxon>Mortierellomycetes</taxon>
        <taxon>Mortierellales</taxon>
        <taxon>Mortierellaceae</taxon>
        <taxon>Modicella</taxon>
    </lineage>
</organism>
<feature type="compositionally biased region" description="Basic and acidic residues" evidence="1">
    <location>
        <begin position="49"/>
        <end position="61"/>
    </location>
</feature>
<proteinExistence type="predicted"/>
<gene>
    <name evidence="2" type="ORF">BGZ65_011904</name>
</gene>
<evidence type="ECO:0000313" key="3">
    <source>
        <dbReference type="Proteomes" id="UP000749646"/>
    </source>
</evidence>
<feature type="compositionally biased region" description="Basic and acidic residues" evidence="1">
    <location>
        <begin position="136"/>
        <end position="151"/>
    </location>
</feature>
<name>A0A9P6IGY6_9FUNG</name>
<protein>
    <submittedName>
        <fullName evidence="2">Uncharacterized protein</fullName>
    </submittedName>
</protein>
<feature type="compositionally biased region" description="Basic and acidic residues" evidence="1">
    <location>
        <begin position="111"/>
        <end position="126"/>
    </location>
</feature>
<dbReference type="OrthoDB" id="2100128at2759"/>
<dbReference type="AlphaFoldDB" id="A0A9P6IGY6"/>
<feature type="region of interest" description="Disordered" evidence="1">
    <location>
        <begin position="47"/>
        <end position="198"/>
    </location>
</feature>
<evidence type="ECO:0000313" key="2">
    <source>
        <dbReference type="EMBL" id="KAF9919682.1"/>
    </source>
</evidence>
<feature type="compositionally biased region" description="Low complexity" evidence="1">
    <location>
        <begin position="64"/>
        <end position="74"/>
    </location>
</feature>
<dbReference type="Proteomes" id="UP000749646">
    <property type="component" value="Unassembled WGS sequence"/>
</dbReference>
<reference evidence="2" key="1">
    <citation type="journal article" date="2020" name="Fungal Divers.">
        <title>Resolving the Mortierellaceae phylogeny through synthesis of multi-gene phylogenetics and phylogenomics.</title>
        <authorList>
            <person name="Vandepol N."/>
            <person name="Liber J."/>
            <person name="Desiro A."/>
            <person name="Na H."/>
            <person name="Kennedy M."/>
            <person name="Barry K."/>
            <person name="Grigoriev I.V."/>
            <person name="Miller A.N."/>
            <person name="O'Donnell K."/>
            <person name="Stajich J.E."/>
            <person name="Bonito G."/>
        </authorList>
    </citation>
    <scope>NUCLEOTIDE SEQUENCE</scope>
    <source>
        <strain evidence="2">MES-2147</strain>
    </source>
</reference>
<comment type="caution">
    <text evidence="2">The sequence shown here is derived from an EMBL/GenBank/DDBJ whole genome shotgun (WGS) entry which is preliminary data.</text>
</comment>
<accession>A0A9P6IGY6</accession>
<keyword evidence="3" id="KW-1185">Reference proteome</keyword>
<feature type="non-terminal residue" evidence="2">
    <location>
        <position position="223"/>
    </location>
</feature>